<dbReference type="PANTHER" id="PTHR14097">
    <property type="entry name" value="OXIDOREDUCTASE HTATIP2"/>
    <property type="match status" value="1"/>
</dbReference>
<proteinExistence type="predicted"/>
<accession>A0A6I4IID1</accession>
<dbReference type="InterPro" id="IPR016040">
    <property type="entry name" value="NAD(P)-bd_dom"/>
</dbReference>
<evidence type="ECO:0000313" key="3">
    <source>
        <dbReference type="Proteomes" id="UP000431264"/>
    </source>
</evidence>
<dbReference type="Gene3D" id="3.40.50.720">
    <property type="entry name" value="NAD(P)-binding Rossmann-like Domain"/>
    <property type="match status" value="1"/>
</dbReference>
<protein>
    <submittedName>
        <fullName evidence="2">NAD(P)H-binding protein</fullName>
    </submittedName>
</protein>
<dbReference type="SUPFAM" id="SSF51735">
    <property type="entry name" value="NAD(P)-binding Rossmann-fold domains"/>
    <property type="match status" value="1"/>
</dbReference>
<evidence type="ECO:0000259" key="1">
    <source>
        <dbReference type="Pfam" id="PF13460"/>
    </source>
</evidence>
<feature type="domain" description="NAD(P)-binding" evidence="1">
    <location>
        <begin position="7"/>
        <end position="156"/>
    </location>
</feature>
<gene>
    <name evidence="2" type="ORF">GOQ30_09820</name>
</gene>
<reference evidence="3" key="1">
    <citation type="submission" date="2019-05" db="EMBL/GenBank/DDBJ databases">
        <title>Flavobacterium profundi sp. nov., isolated from a deep-sea seamount.</title>
        <authorList>
            <person name="Zhang D.-C."/>
        </authorList>
    </citation>
    <scope>NUCLEOTIDE SEQUENCE [LARGE SCALE GENOMIC DNA]</scope>
    <source>
        <strain evidence="3">TP390</strain>
    </source>
</reference>
<name>A0A6I4IID1_9FLAO</name>
<dbReference type="AlphaFoldDB" id="A0A6I4IID1"/>
<dbReference type="EMBL" id="WQLW01000006">
    <property type="protein sequence ID" value="MVO09455.1"/>
    <property type="molecule type" value="Genomic_DNA"/>
</dbReference>
<dbReference type="Pfam" id="PF13460">
    <property type="entry name" value="NAD_binding_10"/>
    <property type="match status" value="1"/>
</dbReference>
<evidence type="ECO:0000313" key="2">
    <source>
        <dbReference type="EMBL" id="MVO09455.1"/>
    </source>
</evidence>
<dbReference type="Proteomes" id="UP000431264">
    <property type="component" value="Unassembled WGS sequence"/>
</dbReference>
<dbReference type="RefSeq" id="WP_140997833.1">
    <property type="nucleotide sequence ID" value="NZ_VDCZ01000006.1"/>
</dbReference>
<dbReference type="OrthoDB" id="9798632at2"/>
<sequence>MKAVLLGATGATGKEVLELLLQDSNYDKVDIFVRRTVALQHDKLNVHVIDFDAPETWGHLVTGDVLYSCLGTTLKAAGSKEAQWKIDYDYQYEFAKRAQENGIPNYVLVSASNASPDSFFFYSKMKGKLEEAVKALGFPKIVIMRPPILVRENSERTMEVIGVKVLRFFNRLGLLRSQKPMETKRLAEAMIKSVQTLPQGEHTIEEQAILEV</sequence>
<keyword evidence="3" id="KW-1185">Reference proteome</keyword>
<dbReference type="PANTHER" id="PTHR14097:SF7">
    <property type="entry name" value="OXIDOREDUCTASE HTATIP2"/>
    <property type="match status" value="1"/>
</dbReference>
<organism evidence="2 3">
    <name type="scientific">Flavobacterium profundi</name>
    <dbReference type="NCBI Taxonomy" id="1774945"/>
    <lineage>
        <taxon>Bacteria</taxon>
        <taxon>Pseudomonadati</taxon>
        <taxon>Bacteroidota</taxon>
        <taxon>Flavobacteriia</taxon>
        <taxon>Flavobacteriales</taxon>
        <taxon>Flavobacteriaceae</taxon>
        <taxon>Flavobacterium</taxon>
    </lineage>
</organism>
<dbReference type="InterPro" id="IPR036291">
    <property type="entry name" value="NAD(P)-bd_dom_sf"/>
</dbReference>
<comment type="caution">
    <text evidence="2">The sequence shown here is derived from an EMBL/GenBank/DDBJ whole genome shotgun (WGS) entry which is preliminary data.</text>
</comment>